<dbReference type="Proteomes" id="UP000196485">
    <property type="component" value="Unassembled WGS sequence"/>
</dbReference>
<organism evidence="1 2">
    <name type="scientific">Photobacterium aquimaris</name>
    <dbReference type="NCBI Taxonomy" id="512643"/>
    <lineage>
        <taxon>Bacteria</taxon>
        <taxon>Pseudomonadati</taxon>
        <taxon>Pseudomonadota</taxon>
        <taxon>Gammaproteobacteria</taxon>
        <taxon>Vibrionales</taxon>
        <taxon>Vibrionaceae</taxon>
        <taxon>Photobacterium</taxon>
    </lineage>
</organism>
<dbReference type="EMBL" id="FYAH01000003">
    <property type="protein sequence ID" value="SMY16986.1"/>
    <property type="molecule type" value="Genomic_DNA"/>
</dbReference>
<proteinExistence type="predicted"/>
<dbReference type="AlphaFoldDB" id="A0A1Y6L034"/>
<name>A0A1Y6L034_9GAMM</name>
<reference evidence="2" key="1">
    <citation type="submission" date="2017-06" db="EMBL/GenBank/DDBJ databases">
        <authorList>
            <person name="Rodrigo-Torres L."/>
            <person name="Arahal R. D."/>
            <person name="Lucena T."/>
        </authorList>
    </citation>
    <scope>NUCLEOTIDE SEQUENCE [LARGE SCALE GENOMIC DNA]</scope>
    <source>
        <strain evidence="2">type strain: CECT 9192</strain>
    </source>
</reference>
<sequence length="44" mass="5426">MQLLKKFKAWLSKLDEYDKQAKQIRCEDRRGEYDYTTESLKIKK</sequence>
<evidence type="ECO:0000313" key="2">
    <source>
        <dbReference type="Proteomes" id="UP000196485"/>
    </source>
</evidence>
<protein>
    <submittedName>
        <fullName evidence="1">Uncharacterized protein</fullName>
    </submittedName>
</protein>
<keyword evidence="2" id="KW-1185">Reference proteome</keyword>
<accession>A0A1Y6L034</accession>
<evidence type="ECO:0000313" key="1">
    <source>
        <dbReference type="EMBL" id="SMY16986.1"/>
    </source>
</evidence>
<gene>
    <name evidence="1" type="ORF">PAQU9191_02227</name>
</gene>
<dbReference type="RefSeq" id="WP_268808120.1">
    <property type="nucleotide sequence ID" value="NZ_FYAH01000003.1"/>
</dbReference>